<dbReference type="Proteomes" id="UP000885753">
    <property type="component" value="Unassembled WGS sequence"/>
</dbReference>
<comment type="caution">
    <text evidence="1">The sequence shown here is derived from an EMBL/GenBank/DDBJ whole genome shotgun (WGS) entry which is preliminary data.</text>
</comment>
<sequence length="59" mass="6999">MKKIYFGIIALLEEKEHSSREITEKLNFSENHILQVLRLLLEKEALAFTATKKYKLKHL</sequence>
<accession>A0A7C2M842</accession>
<name>A0A7C2M842_9FLAO</name>
<dbReference type="EMBL" id="DSEE01000011">
    <property type="protein sequence ID" value="HER39620.1"/>
    <property type="molecule type" value="Genomic_DNA"/>
</dbReference>
<dbReference type="AlphaFoldDB" id="A0A7C2M842"/>
<evidence type="ECO:0000313" key="1">
    <source>
        <dbReference type="EMBL" id="HER39620.1"/>
    </source>
</evidence>
<organism evidence="1">
    <name type="scientific">Salinimicrobium catena</name>
    <dbReference type="NCBI Taxonomy" id="390640"/>
    <lineage>
        <taxon>Bacteria</taxon>
        <taxon>Pseudomonadati</taxon>
        <taxon>Bacteroidota</taxon>
        <taxon>Flavobacteriia</taxon>
        <taxon>Flavobacteriales</taxon>
        <taxon>Flavobacteriaceae</taxon>
        <taxon>Salinimicrobium</taxon>
    </lineage>
</organism>
<proteinExistence type="predicted"/>
<gene>
    <name evidence="1" type="ORF">ENO10_00190</name>
</gene>
<protein>
    <submittedName>
        <fullName evidence="1">Uncharacterized protein</fullName>
    </submittedName>
</protein>
<reference evidence="1" key="1">
    <citation type="journal article" date="2020" name="mSystems">
        <title>Genome- and Community-Level Interaction Insights into Carbon Utilization and Element Cycling Functions of Hydrothermarchaeota in Hydrothermal Sediment.</title>
        <authorList>
            <person name="Zhou Z."/>
            <person name="Liu Y."/>
            <person name="Xu W."/>
            <person name="Pan J."/>
            <person name="Luo Z.H."/>
            <person name="Li M."/>
        </authorList>
    </citation>
    <scope>NUCLEOTIDE SEQUENCE [LARGE SCALE GENOMIC DNA]</scope>
    <source>
        <strain evidence="1">SpSt-1235</strain>
    </source>
</reference>